<proteinExistence type="predicted"/>
<dbReference type="EMBL" id="LOWA01000018">
    <property type="protein sequence ID" value="KVE28640.1"/>
    <property type="molecule type" value="Genomic_DNA"/>
</dbReference>
<protein>
    <submittedName>
        <fullName evidence="1">Uncharacterized protein</fullName>
    </submittedName>
</protein>
<keyword evidence="2" id="KW-1185">Reference proteome</keyword>
<dbReference type="Proteomes" id="UP000062788">
    <property type="component" value="Unassembled WGS sequence"/>
</dbReference>
<evidence type="ECO:0000313" key="1">
    <source>
        <dbReference type="EMBL" id="KVE28640.1"/>
    </source>
</evidence>
<comment type="caution">
    <text evidence="1">The sequence shown here is derived from an EMBL/GenBank/DDBJ whole genome shotgun (WGS) entry which is preliminary data.</text>
</comment>
<organism evidence="1 2">
    <name type="scientific">Burkholderia singularis</name>
    <dbReference type="NCBI Taxonomy" id="1503053"/>
    <lineage>
        <taxon>Bacteria</taxon>
        <taxon>Pseudomonadati</taxon>
        <taxon>Pseudomonadota</taxon>
        <taxon>Betaproteobacteria</taxon>
        <taxon>Burkholderiales</taxon>
        <taxon>Burkholderiaceae</taxon>
        <taxon>Burkholderia</taxon>
        <taxon>pseudomallei group</taxon>
    </lineage>
</organism>
<sequence>MDKHCCEPQWQDSERGAQRRQYVQPLAGCLYHAGMRCNQRVAHAETVADGTVIADRPASSRSFSTEC</sequence>
<dbReference type="AlphaFoldDB" id="A0A103E5B8"/>
<gene>
    <name evidence="1" type="ORF">WS67_07920</name>
</gene>
<accession>A0A103E5B8</accession>
<name>A0A103E5B8_9BURK</name>
<evidence type="ECO:0000313" key="2">
    <source>
        <dbReference type="Proteomes" id="UP000062788"/>
    </source>
</evidence>
<reference evidence="1 2" key="1">
    <citation type="submission" date="2015-11" db="EMBL/GenBank/DDBJ databases">
        <title>Expanding the genomic diversity of Burkholderia species for the development of highly accurate diagnostics.</title>
        <authorList>
            <person name="Sahl J."/>
            <person name="Keim P."/>
            <person name="Wagner D."/>
        </authorList>
    </citation>
    <scope>NUCLEOTIDE SEQUENCE [LARGE SCALE GENOMIC DNA]</scope>
    <source>
        <strain evidence="1 2">TSV85</strain>
    </source>
</reference>